<dbReference type="EMBL" id="KB908703">
    <property type="protein sequence ID" value="EOA85415.1"/>
    <property type="molecule type" value="Genomic_DNA"/>
</dbReference>
<evidence type="ECO:0000256" key="2">
    <source>
        <dbReference type="SAM" id="MobiDB-lite"/>
    </source>
</evidence>
<organism evidence="3 4">
    <name type="scientific">Exserohilum turcicum (strain 28A)</name>
    <name type="common">Northern leaf blight fungus</name>
    <name type="synonym">Setosphaeria turcica</name>
    <dbReference type="NCBI Taxonomy" id="671987"/>
    <lineage>
        <taxon>Eukaryota</taxon>
        <taxon>Fungi</taxon>
        <taxon>Dikarya</taxon>
        <taxon>Ascomycota</taxon>
        <taxon>Pezizomycotina</taxon>
        <taxon>Dothideomycetes</taxon>
        <taxon>Pleosporomycetidae</taxon>
        <taxon>Pleosporales</taxon>
        <taxon>Pleosporineae</taxon>
        <taxon>Pleosporaceae</taxon>
        <taxon>Exserohilum</taxon>
    </lineage>
</organism>
<proteinExistence type="predicted"/>
<feature type="compositionally biased region" description="Acidic residues" evidence="2">
    <location>
        <begin position="121"/>
        <end position="157"/>
    </location>
</feature>
<accession>R0IJV4</accession>
<reference evidence="3 4" key="2">
    <citation type="journal article" date="2013" name="PLoS Genet.">
        <title>Comparative genome structure, secondary metabolite, and effector coding capacity across Cochliobolus pathogens.</title>
        <authorList>
            <person name="Condon B.J."/>
            <person name="Leng Y."/>
            <person name="Wu D."/>
            <person name="Bushley K.E."/>
            <person name="Ohm R.A."/>
            <person name="Otillar R."/>
            <person name="Martin J."/>
            <person name="Schackwitz W."/>
            <person name="Grimwood J."/>
            <person name="MohdZainudin N."/>
            <person name="Xue C."/>
            <person name="Wang R."/>
            <person name="Manning V.A."/>
            <person name="Dhillon B."/>
            <person name="Tu Z.J."/>
            <person name="Steffenson B.J."/>
            <person name="Salamov A."/>
            <person name="Sun H."/>
            <person name="Lowry S."/>
            <person name="LaButti K."/>
            <person name="Han J."/>
            <person name="Copeland A."/>
            <person name="Lindquist E."/>
            <person name="Barry K."/>
            <person name="Schmutz J."/>
            <person name="Baker S.E."/>
            <person name="Ciuffetti L.M."/>
            <person name="Grigoriev I.V."/>
            <person name="Zhong S."/>
            <person name="Turgeon B.G."/>
        </authorList>
    </citation>
    <scope>NUCLEOTIDE SEQUENCE [LARGE SCALE GENOMIC DNA]</scope>
    <source>
        <strain evidence="4">28A</strain>
    </source>
</reference>
<dbReference type="RefSeq" id="XP_008027051.1">
    <property type="nucleotide sequence ID" value="XM_008028860.1"/>
</dbReference>
<dbReference type="GeneID" id="19403673"/>
<reference evidence="3 4" key="1">
    <citation type="journal article" date="2012" name="PLoS Pathog.">
        <title>Diverse lifestyles and strategies of plant pathogenesis encoded in the genomes of eighteen Dothideomycetes fungi.</title>
        <authorList>
            <person name="Ohm R.A."/>
            <person name="Feau N."/>
            <person name="Henrissat B."/>
            <person name="Schoch C.L."/>
            <person name="Horwitz B.A."/>
            <person name="Barry K.W."/>
            <person name="Condon B.J."/>
            <person name="Copeland A.C."/>
            <person name="Dhillon B."/>
            <person name="Glaser F."/>
            <person name="Hesse C.N."/>
            <person name="Kosti I."/>
            <person name="LaButti K."/>
            <person name="Lindquist E.A."/>
            <person name="Lucas S."/>
            <person name="Salamov A.A."/>
            <person name="Bradshaw R.E."/>
            <person name="Ciuffetti L."/>
            <person name="Hamelin R.C."/>
            <person name="Kema G.H.J."/>
            <person name="Lawrence C."/>
            <person name="Scott J.A."/>
            <person name="Spatafora J.W."/>
            <person name="Turgeon B.G."/>
            <person name="de Wit P.J.G.M."/>
            <person name="Zhong S."/>
            <person name="Goodwin S.B."/>
            <person name="Grigoriev I.V."/>
        </authorList>
    </citation>
    <scope>NUCLEOTIDE SEQUENCE [LARGE SCALE GENOMIC DNA]</scope>
    <source>
        <strain evidence="4">28A</strain>
    </source>
</reference>
<feature type="region of interest" description="Disordered" evidence="2">
    <location>
        <begin position="120"/>
        <end position="216"/>
    </location>
</feature>
<dbReference type="Proteomes" id="UP000016935">
    <property type="component" value="Unassembled WGS sequence"/>
</dbReference>
<dbReference type="HOGENOM" id="CLU_423425_0_0_1"/>
<evidence type="ECO:0000313" key="3">
    <source>
        <dbReference type="EMBL" id="EOA85415.1"/>
    </source>
</evidence>
<dbReference type="AlphaFoldDB" id="R0IJV4"/>
<keyword evidence="1" id="KW-0175">Coiled coil</keyword>
<feature type="coiled-coil region" evidence="1">
    <location>
        <begin position="537"/>
        <end position="564"/>
    </location>
</feature>
<evidence type="ECO:0000256" key="1">
    <source>
        <dbReference type="SAM" id="Coils"/>
    </source>
</evidence>
<dbReference type="OrthoDB" id="3797183at2759"/>
<sequence length="589" mass="65531">MPPSTKPTTRPTIVAKAPRVKPSSPTVIQLLHTRPWLTRAQSLSEQDLFILHSRDNLVSGATGPKDWPAVAAEYNERFTNELKKPLAWKTLSKRCGLARKIFQAENEEYAGVVVYPVPLLESDDRDGDADVVSGEEEEYEEGGDEDGEGDEGEEEQMQDVIETATDAPPPTEQATQRSSHTPIPSTTAPLTLPAASTTPKHLTPGFHDPSSTPPSTIPALTRAKFHLRHRTHSPVYFEFLSADEQALVTYDAHYMDAQILAANSALYARALQHDPNTSVIDVPVPFSVRTVNILIQLLAPVRATELPSHYLWKAEKPEPGVYDRFGGIEVEEIAWTIDVLLDLMFFARVLEVFWVVDMVVDRVHFLFTEQSKCRDAVELMIDVGGRLRMPVADTRLARVTAEDLEEDVLEMLAKAPVDFPTLRFVVDLLAALGGSVDAEWLGGAPKHVKDVFAHADDKLLVNGPREAFCERYHHHPSETCYTLHARPPTPEIINALYATATPQELVDLSDGVLSANSLRLCAGDVDKWKEANSAPEMLEAEKMLMEMETRIEETKAALRWAREAPEVEKREAIAEARKLAQDMYSPSQL</sequence>
<evidence type="ECO:0000313" key="4">
    <source>
        <dbReference type="Proteomes" id="UP000016935"/>
    </source>
</evidence>
<protein>
    <submittedName>
        <fullName evidence="3">Uncharacterized protein</fullName>
    </submittedName>
</protein>
<feature type="compositionally biased region" description="Low complexity" evidence="2">
    <location>
        <begin position="181"/>
        <end position="199"/>
    </location>
</feature>
<keyword evidence="4" id="KW-1185">Reference proteome</keyword>
<name>R0IJV4_EXST2</name>
<gene>
    <name evidence="3" type="ORF">SETTUDRAFT_32622</name>
</gene>